<accession>A0A8T1S1K6</accession>
<protein>
    <submittedName>
        <fullName evidence="2">Uncharacterized protein</fullName>
    </submittedName>
</protein>
<feature type="region of interest" description="Disordered" evidence="1">
    <location>
        <begin position="1"/>
        <end position="138"/>
    </location>
</feature>
<dbReference type="OrthoDB" id="9397794at2759"/>
<name>A0A8T1S1K6_CHESE</name>
<proteinExistence type="predicted"/>
<organism evidence="2 3">
    <name type="scientific">Chelydra serpentina</name>
    <name type="common">Snapping turtle</name>
    <name type="synonym">Testudo serpentina</name>
    <dbReference type="NCBI Taxonomy" id="8475"/>
    <lineage>
        <taxon>Eukaryota</taxon>
        <taxon>Metazoa</taxon>
        <taxon>Chordata</taxon>
        <taxon>Craniata</taxon>
        <taxon>Vertebrata</taxon>
        <taxon>Euteleostomi</taxon>
        <taxon>Archelosauria</taxon>
        <taxon>Testudinata</taxon>
        <taxon>Testudines</taxon>
        <taxon>Cryptodira</taxon>
        <taxon>Durocryptodira</taxon>
        <taxon>Americhelydia</taxon>
        <taxon>Chelydroidea</taxon>
        <taxon>Chelydridae</taxon>
        <taxon>Chelydra</taxon>
    </lineage>
</organism>
<dbReference type="EMBL" id="JAHGAV010001168">
    <property type="protein sequence ID" value="KAG6922731.1"/>
    <property type="molecule type" value="Genomic_DNA"/>
</dbReference>
<evidence type="ECO:0000313" key="2">
    <source>
        <dbReference type="EMBL" id="KAG6922731.1"/>
    </source>
</evidence>
<reference evidence="2 3" key="1">
    <citation type="journal article" date="2020" name="G3 (Bethesda)">
        <title>Draft Genome of the Common Snapping Turtle, Chelydra serpentina, a Model for Phenotypic Plasticity in Reptiles.</title>
        <authorList>
            <person name="Das D."/>
            <person name="Singh S.K."/>
            <person name="Bierstedt J."/>
            <person name="Erickson A."/>
            <person name="Galli G.L.J."/>
            <person name="Crossley D.A. 2nd"/>
            <person name="Rhen T."/>
        </authorList>
    </citation>
    <scope>NUCLEOTIDE SEQUENCE [LARGE SCALE GENOMIC DNA]</scope>
    <source>
        <strain evidence="2">KW</strain>
    </source>
</reference>
<sequence length="138" mass="14363">ENDPGSEQEGASPGGSQLDYDNVEEPALNDVPQTPGGRDAPALPGDVIGDGYDDAREVSDSEGDPGLGQNDEKGTGVSDRNRDSQTGGSLHSLRSEVVSGMDRESPFPLPGDTGYDDVEHGDSGGSISEGFDWKKITL</sequence>
<feature type="non-terminal residue" evidence="2">
    <location>
        <position position="138"/>
    </location>
</feature>
<evidence type="ECO:0000313" key="3">
    <source>
        <dbReference type="Proteomes" id="UP000765507"/>
    </source>
</evidence>
<gene>
    <name evidence="2" type="ORF">G0U57_001139</name>
</gene>
<evidence type="ECO:0000256" key="1">
    <source>
        <dbReference type="SAM" id="MobiDB-lite"/>
    </source>
</evidence>
<comment type="caution">
    <text evidence="2">The sequence shown here is derived from an EMBL/GenBank/DDBJ whole genome shotgun (WGS) entry which is preliminary data.</text>
</comment>
<feature type="compositionally biased region" description="Basic and acidic residues" evidence="1">
    <location>
        <begin position="70"/>
        <end position="83"/>
    </location>
</feature>
<dbReference type="AlphaFoldDB" id="A0A8T1S1K6"/>
<dbReference type="Proteomes" id="UP000765507">
    <property type="component" value="Unassembled WGS sequence"/>
</dbReference>
<keyword evidence="3" id="KW-1185">Reference proteome</keyword>